<evidence type="ECO:0000313" key="2">
    <source>
        <dbReference type="EMBL" id="KAL0564017.1"/>
    </source>
</evidence>
<evidence type="ECO:0000313" key="3">
    <source>
        <dbReference type="Proteomes" id="UP001465976"/>
    </source>
</evidence>
<dbReference type="EMBL" id="JBAHYK010003048">
    <property type="protein sequence ID" value="KAL0564017.1"/>
    <property type="molecule type" value="Genomic_DNA"/>
</dbReference>
<reference evidence="2 3" key="1">
    <citation type="submission" date="2024-02" db="EMBL/GenBank/DDBJ databases">
        <title>A draft genome for the cacao thread blight pathogen Marasmius crinis-equi.</title>
        <authorList>
            <person name="Cohen S.P."/>
            <person name="Baruah I.K."/>
            <person name="Amoako-Attah I."/>
            <person name="Bukari Y."/>
            <person name="Meinhardt L.W."/>
            <person name="Bailey B.A."/>
        </authorList>
    </citation>
    <scope>NUCLEOTIDE SEQUENCE [LARGE SCALE GENOMIC DNA]</scope>
    <source>
        <strain evidence="2 3">GH-76</strain>
    </source>
</reference>
<accession>A0ABR3EMB8</accession>
<sequence>MEKAQRAAAEGDVEEYKPVQTEFEHSPPIRPKVLFVTSASEASMKERLSVTTNTRVSLGAARDDREEAYDTAEVPANTKTQESFEVASRYSKHDMSYENHEALMMDLMEGQVQMVVESEIRSGFKCISELITAR</sequence>
<name>A0ABR3EMB8_9AGAR</name>
<organism evidence="2 3">
    <name type="scientific">Marasmius crinis-equi</name>
    <dbReference type="NCBI Taxonomy" id="585013"/>
    <lineage>
        <taxon>Eukaryota</taxon>
        <taxon>Fungi</taxon>
        <taxon>Dikarya</taxon>
        <taxon>Basidiomycota</taxon>
        <taxon>Agaricomycotina</taxon>
        <taxon>Agaricomycetes</taxon>
        <taxon>Agaricomycetidae</taxon>
        <taxon>Agaricales</taxon>
        <taxon>Marasmiineae</taxon>
        <taxon>Marasmiaceae</taxon>
        <taxon>Marasmius</taxon>
    </lineage>
</organism>
<keyword evidence="3" id="KW-1185">Reference proteome</keyword>
<dbReference type="Proteomes" id="UP001465976">
    <property type="component" value="Unassembled WGS sequence"/>
</dbReference>
<protein>
    <submittedName>
        <fullName evidence="2">Uncharacterized protein</fullName>
    </submittedName>
</protein>
<feature type="region of interest" description="Disordered" evidence="1">
    <location>
        <begin position="62"/>
        <end position="87"/>
    </location>
</feature>
<feature type="compositionally biased region" description="Basic and acidic residues" evidence="1">
    <location>
        <begin position="14"/>
        <end position="24"/>
    </location>
</feature>
<evidence type="ECO:0000256" key="1">
    <source>
        <dbReference type="SAM" id="MobiDB-lite"/>
    </source>
</evidence>
<feature type="region of interest" description="Disordered" evidence="1">
    <location>
        <begin position="1"/>
        <end position="24"/>
    </location>
</feature>
<comment type="caution">
    <text evidence="2">The sequence shown here is derived from an EMBL/GenBank/DDBJ whole genome shotgun (WGS) entry which is preliminary data.</text>
</comment>
<gene>
    <name evidence="2" type="ORF">V5O48_018037</name>
</gene>
<proteinExistence type="predicted"/>